<dbReference type="InterPro" id="IPR005102">
    <property type="entry name" value="Carbo-bd_X2"/>
</dbReference>
<keyword evidence="2 9" id="KW-0732">Signal</keyword>
<reference evidence="13" key="1">
    <citation type="submission" date="2020-06" db="EMBL/GenBank/DDBJ databases">
        <title>Insight into the genomes of haloalkaliphilic bacilli from Kenyan soda lakes.</title>
        <authorList>
            <person name="Mwirichia R."/>
            <person name="Villamizar G.C."/>
            <person name="Poehlein A."/>
            <person name="Mugweru J."/>
            <person name="Kipnyargis A."/>
            <person name="Kiplimo D."/>
            <person name="Orwa P."/>
            <person name="Daniel R."/>
        </authorList>
    </citation>
    <scope>NUCLEOTIDE SEQUENCE</scope>
    <source>
        <strain evidence="13">B1096_S55</strain>
    </source>
</reference>
<evidence type="ECO:0000256" key="8">
    <source>
        <dbReference type="RuleBase" id="RU361153"/>
    </source>
</evidence>
<evidence type="ECO:0000256" key="7">
    <source>
        <dbReference type="ARBA" id="ARBA00023326"/>
    </source>
</evidence>
<dbReference type="InterPro" id="IPR017853">
    <property type="entry name" value="GH"/>
</dbReference>
<keyword evidence="3 8" id="KW-0378">Hydrolase</keyword>
<feature type="signal peptide" evidence="9">
    <location>
        <begin position="1"/>
        <end position="33"/>
    </location>
</feature>
<comment type="similarity">
    <text evidence="1 8">Belongs to the glycosyl hydrolase 5 (cellulase A) family.</text>
</comment>
<dbReference type="GO" id="GO:0030245">
    <property type="term" value="P:cellulose catabolic process"/>
    <property type="evidence" value="ECO:0007669"/>
    <property type="project" value="UniProtKB-KW"/>
</dbReference>
<evidence type="ECO:0000313" key="13">
    <source>
        <dbReference type="EMBL" id="MCR6097455.1"/>
    </source>
</evidence>
<dbReference type="PIRSF" id="PIRSF001043">
    <property type="entry name" value="Endoglucanase_B"/>
    <property type="match status" value="1"/>
</dbReference>
<feature type="chain" id="PRO_5040263039" evidence="9">
    <location>
        <begin position="34"/>
        <end position="571"/>
    </location>
</feature>
<keyword evidence="7" id="KW-0624">Polysaccharide degradation</keyword>
<dbReference type="InterPro" id="IPR014756">
    <property type="entry name" value="Ig_E-set"/>
</dbReference>
<dbReference type="Pfam" id="PF00150">
    <property type="entry name" value="Cellulase"/>
    <property type="match status" value="1"/>
</dbReference>
<dbReference type="InterPro" id="IPR040946">
    <property type="entry name" value="CBM46"/>
</dbReference>
<dbReference type="InterPro" id="IPR016282">
    <property type="entry name" value="Glyco_hydro_5_endoGlcnase_B"/>
</dbReference>
<dbReference type="SUPFAM" id="SSF51445">
    <property type="entry name" value="(Trans)glycosidases"/>
    <property type="match status" value="1"/>
</dbReference>
<name>A0A9Q4FYA5_SALAG</name>
<organism evidence="13 14">
    <name type="scientific">Salipaludibacillus agaradhaerens</name>
    <name type="common">Bacillus agaradhaerens</name>
    <dbReference type="NCBI Taxonomy" id="76935"/>
    <lineage>
        <taxon>Bacteria</taxon>
        <taxon>Bacillati</taxon>
        <taxon>Bacillota</taxon>
        <taxon>Bacilli</taxon>
        <taxon>Bacillales</taxon>
        <taxon>Bacillaceae</taxon>
    </lineage>
</organism>
<protein>
    <submittedName>
        <fullName evidence="13">Cellulase family glycosylhydrolase</fullName>
    </submittedName>
</protein>
<sequence>MGYTKAKCTLKKTVLFGLILCLSVSMFVPMTSAEDVTSSQLDIHSYVADMQPGWNLGNTFDAVGDDETAWGNPRVTRELIKTIADEGYKSIRIPVTWQNQMGGSPDYTINEDYINRVEQAIDWALEEDLYVMLNVHHDSWLWMYDMEHNYDEVMARYTAIWEQLSEKFKNHSHKLMFESVNEPRFTQEWGEIQENHHAYLEDLNKTFYYIVRESGGNNVERPLVLPTIETATSQDLLDRLYQTMEDLDDPYLIATVHYYGFWPFSVNIAGYTHFEQETQQDIIDTFDRVHNTFTARGVPVVLGEFGLLGFDKSTDVIQQGEKLKFFEFLIHHLNERDITHMLWDNGQHLNRETYSWYDQEFHDILKASWEGRSATAESNLIHVKDGKPIRDQDIQLYLNGNELTALQAGEESLVLGEDYELAGDVLTLKADTLTRLITPGQLGTNAVITAQFNSGADWRFQLQNVDVPTVENTDGSTWHFAIPTHFNGDSLATMEAVYANGDYAGPQDWTSFKEFGEAFSPNYATGEMIITEAFFNAVRDDDIHLTFHFWSGETVEYTLSKNGNYVQGRLN</sequence>
<evidence type="ECO:0000313" key="14">
    <source>
        <dbReference type="Proteomes" id="UP001057753"/>
    </source>
</evidence>
<evidence type="ECO:0000256" key="9">
    <source>
        <dbReference type="SAM" id="SignalP"/>
    </source>
</evidence>
<evidence type="ECO:0000256" key="2">
    <source>
        <dbReference type="ARBA" id="ARBA00022729"/>
    </source>
</evidence>
<dbReference type="Pfam" id="PF03442">
    <property type="entry name" value="CBM_X2"/>
    <property type="match status" value="1"/>
</dbReference>
<evidence type="ECO:0000256" key="4">
    <source>
        <dbReference type="ARBA" id="ARBA00023001"/>
    </source>
</evidence>
<dbReference type="PANTHER" id="PTHR31297:SF41">
    <property type="entry name" value="ENDOGLUCANASE, PUTATIVE (AFU_ORTHOLOGUE AFUA_5G01830)-RELATED"/>
    <property type="match status" value="1"/>
</dbReference>
<dbReference type="RefSeq" id="WP_257821843.1">
    <property type="nucleotide sequence ID" value="NZ_JABXYM010000001.1"/>
</dbReference>
<accession>A0A9Q4FYA5</accession>
<keyword evidence="5" id="KW-0119">Carbohydrate metabolism</keyword>
<proteinExistence type="inferred from homology"/>
<feature type="domain" description="Carbohydrate binding X2" evidence="11">
    <location>
        <begin position="378"/>
        <end position="461"/>
    </location>
</feature>
<gene>
    <name evidence="13" type="ORF">HXA33_12955</name>
</gene>
<evidence type="ECO:0000259" key="10">
    <source>
        <dbReference type="Pfam" id="PF00150"/>
    </source>
</evidence>
<evidence type="ECO:0000256" key="5">
    <source>
        <dbReference type="ARBA" id="ARBA00023277"/>
    </source>
</evidence>
<evidence type="ECO:0000259" key="11">
    <source>
        <dbReference type="Pfam" id="PF03442"/>
    </source>
</evidence>
<dbReference type="AlphaFoldDB" id="A0A9Q4FYA5"/>
<keyword evidence="6 8" id="KW-0326">Glycosidase</keyword>
<dbReference type="GO" id="GO:0005576">
    <property type="term" value="C:extracellular region"/>
    <property type="evidence" value="ECO:0007669"/>
    <property type="project" value="TreeGrafter"/>
</dbReference>
<dbReference type="Pfam" id="PF18448">
    <property type="entry name" value="CBM46"/>
    <property type="match status" value="1"/>
</dbReference>
<dbReference type="EMBL" id="JABXYM010000001">
    <property type="protein sequence ID" value="MCR6097455.1"/>
    <property type="molecule type" value="Genomic_DNA"/>
</dbReference>
<dbReference type="InterPro" id="IPR001547">
    <property type="entry name" value="Glyco_hydro_5"/>
</dbReference>
<comment type="caution">
    <text evidence="13">The sequence shown here is derived from an EMBL/GenBank/DDBJ whole genome shotgun (WGS) entry which is preliminary data.</text>
</comment>
<dbReference type="InterPro" id="IPR013783">
    <property type="entry name" value="Ig-like_fold"/>
</dbReference>
<feature type="domain" description="Glycoside hydrolase family 5" evidence="10">
    <location>
        <begin position="67"/>
        <end position="348"/>
    </location>
</feature>
<dbReference type="PROSITE" id="PS00659">
    <property type="entry name" value="GLYCOSYL_HYDROL_F5"/>
    <property type="match status" value="1"/>
</dbReference>
<dbReference type="Gene3D" id="2.60.40.10">
    <property type="entry name" value="Immunoglobulins"/>
    <property type="match status" value="1"/>
</dbReference>
<dbReference type="Proteomes" id="UP001057753">
    <property type="component" value="Unassembled WGS sequence"/>
</dbReference>
<evidence type="ECO:0000256" key="6">
    <source>
        <dbReference type="ARBA" id="ARBA00023295"/>
    </source>
</evidence>
<evidence type="ECO:0000256" key="3">
    <source>
        <dbReference type="ARBA" id="ARBA00022801"/>
    </source>
</evidence>
<feature type="domain" description="Endoglucanase B carbohydrate binding" evidence="12">
    <location>
        <begin position="466"/>
        <end position="568"/>
    </location>
</feature>
<keyword evidence="14" id="KW-1185">Reference proteome</keyword>
<dbReference type="PANTHER" id="PTHR31297">
    <property type="entry name" value="GLUCAN ENDO-1,6-BETA-GLUCOSIDASE B"/>
    <property type="match status" value="1"/>
</dbReference>
<keyword evidence="4" id="KW-0136">Cellulose degradation</keyword>
<evidence type="ECO:0000256" key="1">
    <source>
        <dbReference type="ARBA" id="ARBA00005641"/>
    </source>
</evidence>
<dbReference type="InterPro" id="IPR018087">
    <property type="entry name" value="Glyco_hydro_5_CS"/>
</dbReference>
<dbReference type="InterPro" id="IPR050386">
    <property type="entry name" value="Glycosyl_hydrolase_5"/>
</dbReference>
<dbReference type="SUPFAM" id="SSF81296">
    <property type="entry name" value="E set domains"/>
    <property type="match status" value="1"/>
</dbReference>
<dbReference type="Gene3D" id="3.20.20.80">
    <property type="entry name" value="Glycosidases"/>
    <property type="match status" value="1"/>
</dbReference>
<dbReference type="GO" id="GO:0008422">
    <property type="term" value="F:beta-glucosidase activity"/>
    <property type="evidence" value="ECO:0007669"/>
    <property type="project" value="TreeGrafter"/>
</dbReference>
<evidence type="ECO:0000259" key="12">
    <source>
        <dbReference type="Pfam" id="PF18448"/>
    </source>
</evidence>
<dbReference type="GO" id="GO:0009986">
    <property type="term" value="C:cell surface"/>
    <property type="evidence" value="ECO:0007669"/>
    <property type="project" value="TreeGrafter"/>
</dbReference>